<feature type="domain" description="Major facilitator superfamily (MFS) profile" evidence="8">
    <location>
        <begin position="25"/>
        <end position="410"/>
    </location>
</feature>
<keyword evidence="4 7" id="KW-0812">Transmembrane</keyword>
<evidence type="ECO:0000256" key="7">
    <source>
        <dbReference type="SAM" id="Phobius"/>
    </source>
</evidence>
<dbReference type="PROSITE" id="PS50850">
    <property type="entry name" value="MFS"/>
    <property type="match status" value="1"/>
</dbReference>
<sequence>MNRYYYGAIAYAESLKKTLAVLPPLVWALTVTIFINRIGGMAKFFMPMYLRNELNIGIEIIGWLLAGYGLGRLVGSYVAGVLSDHVNPRTLLLVLLFASALCLLLLGVADSVASLAFLLLVGGASDGGVRPLVDRMIMDNCSEQERELAQSLNRVAINLAFSAAGLIAGLLASFDYRAVFFFDGVANLIAMVWLYRAFRTTHPTVVTPRSAADEASEETSRDVSSPYTDVPFLIFMVVTLLVAIMYDTTNSVLGNYLLEYHSFGPVMFGWQCALNGILVVVFQIPLTAWAQRLQYSWRIGIGIGLTAVGLLALPFCTNVWMVSLSTVTWTVGEMLFLPAMAILVMKRAEGGRRGHYLGLSNAMWSSSVLFAPIVGGQIYAYFGGNFVWFICASLGLVAILLLNASVKRFDADQLVLVAT</sequence>
<dbReference type="InterPro" id="IPR020846">
    <property type="entry name" value="MFS_dom"/>
</dbReference>
<feature type="transmembrane region" description="Helical" evidence="7">
    <location>
        <begin position="386"/>
        <end position="406"/>
    </location>
</feature>
<keyword evidence="3" id="KW-1003">Cell membrane</keyword>
<evidence type="ECO:0000256" key="3">
    <source>
        <dbReference type="ARBA" id="ARBA00022475"/>
    </source>
</evidence>
<evidence type="ECO:0000259" key="8">
    <source>
        <dbReference type="PROSITE" id="PS50850"/>
    </source>
</evidence>
<dbReference type="Pfam" id="PF07690">
    <property type="entry name" value="MFS_1"/>
    <property type="match status" value="1"/>
</dbReference>
<organism evidence="10 11">
    <name type="scientific">Pseudomonas caricapapayae</name>
    <dbReference type="NCBI Taxonomy" id="46678"/>
    <lineage>
        <taxon>Bacteria</taxon>
        <taxon>Pseudomonadati</taxon>
        <taxon>Pseudomonadota</taxon>
        <taxon>Gammaproteobacteria</taxon>
        <taxon>Pseudomonadales</taxon>
        <taxon>Pseudomonadaceae</taxon>
        <taxon>Pseudomonas</taxon>
    </lineage>
</organism>
<dbReference type="GO" id="GO:0022857">
    <property type="term" value="F:transmembrane transporter activity"/>
    <property type="evidence" value="ECO:0007669"/>
    <property type="project" value="InterPro"/>
</dbReference>
<dbReference type="GO" id="GO:0005886">
    <property type="term" value="C:plasma membrane"/>
    <property type="evidence" value="ECO:0007669"/>
    <property type="project" value="UniProtKB-SubCell"/>
</dbReference>
<keyword evidence="6 7" id="KW-0472">Membrane</keyword>
<evidence type="ECO:0000256" key="4">
    <source>
        <dbReference type="ARBA" id="ARBA00022692"/>
    </source>
</evidence>
<dbReference type="Proteomes" id="UP000278587">
    <property type="component" value="Unassembled WGS sequence"/>
</dbReference>
<dbReference type="EMBL" id="RBOC01000143">
    <property type="protein sequence ID" value="RMM07219.1"/>
    <property type="molecule type" value="Genomic_DNA"/>
</dbReference>
<dbReference type="Proteomes" id="UP000269872">
    <property type="component" value="Unassembled WGS sequence"/>
</dbReference>
<gene>
    <name evidence="10" type="ORF">ALP05_02031</name>
    <name evidence="9" type="ORF">ALQ84_03401</name>
</gene>
<dbReference type="Gene3D" id="1.20.1250.20">
    <property type="entry name" value="MFS general substrate transporter like domains"/>
    <property type="match status" value="1"/>
</dbReference>
<protein>
    <submittedName>
        <fullName evidence="10">Major facilitator superfamily</fullName>
    </submittedName>
</protein>
<accession>A0A0P9L157</accession>
<feature type="transmembrane region" description="Helical" evidence="7">
    <location>
        <begin position="230"/>
        <end position="248"/>
    </location>
</feature>
<dbReference type="AlphaFoldDB" id="A0A0P9L157"/>
<dbReference type="InterPro" id="IPR050171">
    <property type="entry name" value="MFS_Transporters"/>
</dbReference>
<feature type="transmembrane region" description="Helical" evidence="7">
    <location>
        <begin position="91"/>
        <end position="121"/>
    </location>
</feature>
<evidence type="ECO:0000313" key="11">
    <source>
        <dbReference type="Proteomes" id="UP000269872"/>
    </source>
</evidence>
<dbReference type="OrthoDB" id="5651057at2"/>
<feature type="transmembrane region" description="Helical" evidence="7">
    <location>
        <begin position="155"/>
        <end position="172"/>
    </location>
</feature>
<feature type="transmembrane region" description="Helical" evidence="7">
    <location>
        <begin position="327"/>
        <end position="344"/>
    </location>
</feature>
<evidence type="ECO:0000313" key="10">
    <source>
        <dbReference type="EMBL" id="RMV68882.1"/>
    </source>
</evidence>
<feature type="transmembrane region" description="Helical" evidence="7">
    <location>
        <begin position="356"/>
        <end position="380"/>
    </location>
</feature>
<comment type="subcellular location">
    <subcellularLocation>
        <location evidence="1">Cell membrane</location>
        <topology evidence="1">Multi-pass membrane protein</topology>
    </subcellularLocation>
</comment>
<evidence type="ECO:0000256" key="1">
    <source>
        <dbReference type="ARBA" id="ARBA00004651"/>
    </source>
</evidence>
<dbReference type="InterPro" id="IPR036259">
    <property type="entry name" value="MFS_trans_sf"/>
</dbReference>
<evidence type="ECO:0000256" key="2">
    <source>
        <dbReference type="ARBA" id="ARBA00022448"/>
    </source>
</evidence>
<dbReference type="SUPFAM" id="SSF103473">
    <property type="entry name" value="MFS general substrate transporter"/>
    <property type="match status" value="1"/>
</dbReference>
<proteinExistence type="predicted"/>
<dbReference type="RefSeq" id="WP_055007703.1">
    <property type="nucleotide sequence ID" value="NZ_LJPW01000008.1"/>
</dbReference>
<keyword evidence="5 7" id="KW-1133">Transmembrane helix</keyword>
<reference evidence="11 12" key="1">
    <citation type="submission" date="2018-08" db="EMBL/GenBank/DDBJ databases">
        <title>Recombination of ecologically and evolutionarily significant loci maintains genetic cohesion in the Pseudomonas syringae species complex.</title>
        <authorList>
            <person name="Dillon M."/>
            <person name="Thakur S."/>
            <person name="Almeida R.N.D."/>
            <person name="Weir B.S."/>
            <person name="Guttman D.S."/>
        </authorList>
    </citation>
    <scope>NUCLEOTIDE SEQUENCE [LARGE SCALE GENOMIC DNA]</scope>
    <source>
        <strain evidence="9 12">ICMP 4086</strain>
        <strain evidence="10 11">ICMP 7496</strain>
    </source>
</reference>
<evidence type="ECO:0000256" key="6">
    <source>
        <dbReference type="ARBA" id="ARBA00023136"/>
    </source>
</evidence>
<dbReference type="EMBL" id="RBUY01000211">
    <property type="protein sequence ID" value="RMV68882.1"/>
    <property type="molecule type" value="Genomic_DNA"/>
</dbReference>
<feature type="transmembrane region" description="Helical" evidence="7">
    <location>
        <begin position="178"/>
        <end position="195"/>
    </location>
</feature>
<feature type="transmembrane region" description="Helical" evidence="7">
    <location>
        <begin position="268"/>
        <end position="289"/>
    </location>
</feature>
<comment type="caution">
    <text evidence="10">The sequence shown here is derived from an EMBL/GenBank/DDBJ whole genome shotgun (WGS) entry which is preliminary data.</text>
</comment>
<keyword evidence="2" id="KW-0813">Transport</keyword>
<evidence type="ECO:0000256" key="5">
    <source>
        <dbReference type="ARBA" id="ARBA00022989"/>
    </source>
</evidence>
<evidence type="ECO:0000313" key="12">
    <source>
        <dbReference type="Proteomes" id="UP000278587"/>
    </source>
</evidence>
<dbReference type="PANTHER" id="PTHR23517:SF2">
    <property type="entry name" value="MULTIDRUG RESISTANCE PROTEIN MDTH"/>
    <property type="match status" value="1"/>
</dbReference>
<feature type="transmembrane region" description="Helical" evidence="7">
    <location>
        <begin position="301"/>
        <end position="321"/>
    </location>
</feature>
<evidence type="ECO:0000313" key="9">
    <source>
        <dbReference type="EMBL" id="RMM07219.1"/>
    </source>
</evidence>
<dbReference type="InterPro" id="IPR011701">
    <property type="entry name" value="MFS"/>
</dbReference>
<feature type="transmembrane region" description="Helical" evidence="7">
    <location>
        <begin position="60"/>
        <end position="79"/>
    </location>
</feature>
<feature type="transmembrane region" description="Helical" evidence="7">
    <location>
        <begin position="20"/>
        <end position="39"/>
    </location>
</feature>
<dbReference type="PANTHER" id="PTHR23517">
    <property type="entry name" value="RESISTANCE PROTEIN MDTM, PUTATIVE-RELATED-RELATED"/>
    <property type="match status" value="1"/>
</dbReference>
<name>A0A0P9L157_9PSED</name>